<evidence type="ECO:0008006" key="5">
    <source>
        <dbReference type="Google" id="ProtNLM"/>
    </source>
</evidence>
<evidence type="ECO:0000256" key="2">
    <source>
        <dbReference type="SAM" id="Phobius"/>
    </source>
</evidence>
<name>A0AAF0I476_9BACT</name>
<dbReference type="Proteomes" id="UP001218638">
    <property type="component" value="Chromosome"/>
</dbReference>
<feature type="compositionally biased region" description="Basic and acidic residues" evidence="1">
    <location>
        <begin position="645"/>
        <end position="661"/>
    </location>
</feature>
<dbReference type="AlphaFoldDB" id="A0AAF0I476"/>
<keyword evidence="2" id="KW-0472">Membrane</keyword>
<evidence type="ECO:0000313" key="3">
    <source>
        <dbReference type="EMBL" id="WED66688.1"/>
    </source>
</evidence>
<organism evidence="3 4">
    <name type="scientific">Synoicihabitans lomoniglobus</name>
    <dbReference type="NCBI Taxonomy" id="2909285"/>
    <lineage>
        <taxon>Bacteria</taxon>
        <taxon>Pseudomonadati</taxon>
        <taxon>Verrucomicrobiota</taxon>
        <taxon>Opitutia</taxon>
        <taxon>Opitutales</taxon>
        <taxon>Opitutaceae</taxon>
        <taxon>Synoicihabitans</taxon>
    </lineage>
</organism>
<sequence>MKIPRLSFSWKPTISGRENWRLGLWILVDGKHGRRSKLRIMGRGLVLWLAALALMAYLGLVTAWFFVLNQRPHNLVTWADCVLVPVRWSEISRKRGDAYIAEGLAAMESRNWSEAIVRIQAGLARSPDNRNGRERLGMFFIAAGQRDRGLKLLEAGIERGYPGRDAMERFLRAAMIGDNFNVALDALDAALTQSGPAVDRDREWMIDQRTRVLIADERFDDVVTWTANQSQMSEVLHESRVIALVELRRFEEAHVALDAWEKGSGALGGSERVRVRLAREEGDLTVMRETLAAMRASQPMSPRPMVYSIVQEQLIGEAQAAHEQLQGYFIRFGATLPNLLMVARPLAEIEAWDLFDQTISRAEEMGFDDASLLMVQVDAAITRGDPPQALELLDKYETQTANAEPQRGREVWIALQRAMANHLQTGEEGSAGSILERIRTMPIALNSMKEMAERLERGGRLETSLKVWQLARGRYPNSTEVAREAERVRERVGETEVERVPEIPLLADGDDLELEPEPFMTRPEPEDRPELLSPKRFFERCDQLIAESNWGVLSTLISDLRRARPVWYASRQNDLLVREIALNTGEKNWPALISNIRFRLDGSLERGLEVMNVVRKLDREGERTVAEQVLREVERRHQNFPPARRQREDWEAAAEREKKAAVEAAEAGN</sequence>
<evidence type="ECO:0000256" key="1">
    <source>
        <dbReference type="SAM" id="MobiDB-lite"/>
    </source>
</evidence>
<dbReference type="KEGG" id="slom:PXH66_07470"/>
<dbReference type="Gene3D" id="1.25.40.10">
    <property type="entry name" value="Tetratricopeptide repeat domain"/>
    <property type="match status" value="1"/>
</dbReference>
<dbReference type="SUPFAM" id="SSF48452">
    <property type="entry name" value="TPR-like"/>
    <property type="match status" value="1"/>
</dbReference>
<evidence type="ECO:0000313" key="4">
    <source>
        <dbReference type="Proteomes" id="UP001218638"/>
    </source>
</evidence>
<proteinExistence type="predicted"/>
<keyword evidence="2" id="KW-1133">Transmembrane helix</keyword>
<gene>
    <name evidence="3" type="ORF">PXH66_07470</name>
</gene>
<dbReference type="RefSeq" id="WP_330928850.1">
    <property type="nucleotide sequence ID" value="NZ_CP119075.1"/>
</dbReference>
<reference evidence="3" key="1">
    <citation type="submission" date="2023-03" db="EMBL/GenBank/DDBJ databases">
        <title>Lomoglobus Profundus gen. nov., sp. nov., a novel member of the phylum Verrucomicrobia, isolated from deep-marine sediment of South China Sea.</title>
        <authorList>
            <person name="Ahmad T."/>
            <person name="Ishaq S.E."/>
            <person name="Wang F."/>
        </authorList>
    </citation>
    <scope>NUCLEOTIDE SEQUENCE</scope>
    <source>
        <strain evidence="3">LMO-M01</strain>
    </source>
</reference>
<accession>A0AAF0I476</accession>
<keyword evidence="4" id="KW-1185">Reference proteome</keyword>
<dbReference type="InterPro" id="IPR011990">
    <property type="entry name" value="TPR-like_helical_dom_sf"/>
</dbReference>
<dbReference type="EMBL" id="CP119075">
    <property type="protein sequence ID" value="WED66688.1"/>
    <property type="molecule type" value="Genomic_DNA"/>
</dbReference>
<feature type="transmembrane region" description="Helical" evidence="2">
    <location>
        <begin position="45"/>
        <end position="67"/>
    </location>
</feature>
<protein>
    <recommendedName>
        <fullName evidence="5">Tetratricopeptide repeat protein</fullName>
    </recommendedName>
</protein>
<keyword evidence="2" id="KW-0812">Transmembrane</keyword>
<feature type="region of interest" description="Disordered" evidence="1">
    <location>
        <begin position="637"/>
        <end position="669"/>
    </location>
</feature>